<keyword evidence="7" id="KW-0496">Mitochondrion</keyword>
<protein>
    <submittedName>
        <fullName evidence="12">Aste57867_13474 protein</fullName>
    </submittedName>
</protein>
<evidence type="ECO:0000313" key="11">
    <source>
        <dbReference type="EMBL" id="KAF0695738.1"/>
    </source>
</evidence>
<evidence type="ECO:0000256" key="2">
    <source>
        <dbReference type="ARBA" id="ARBA00022448"/>
    </source>
</evidence>
<dbReference type="Gene3D" id="1.50.40.10">
    <property type="entry name" value="Mitochondrial carrier domain"/>
    <property type="match status" value="1"/>
</dbReference>
<dbReference type="EMBL" id="VJMH01005454">
    <property type="protein sequence ID" value="KAF0695738.1"/>
    <property type="molecule type" value="Genomic_DNA"/>
</dbReference>
<evidence type="ECO:0000256" key="6">
    <source>
        <dbReference type="ARBA" id="ARBA00022989"/>
    </source>
</evidence>
<dbReference type="Pfam" id="PF00153">
    <property type="entry name" value="Mito_carr"/>
    <property type="match status" value="3"/>
</dbReference>
<dbReference type="PROSITE" id="PS50920">
    <property type="entry name" value="SOLCAR"/>
    <property type="match status" value="3"/>
</dbReference>
<dbReference type="Proteomes" id="UP000332933">
    <property type="component" value="Unassembled WGS sequence"/>
</dbReference>
<dbReference type="PANTHER" id="PTHR46131:SF1">
    <property type="entry name" value="SD08549P"/>
    <property type="match status" value="1"/>
</dbReference>
<reference evidence="11" key="2">
    <citation type="submission" date="2019-06" db="EMBL/GenBank/DDBJ databases">
        <title>Genomics analysis of Aphanomyces spp. identifies a new class of oomycete effector associated with host adaptation.</title>
        <authorList>
            <person name="Gaulin E."/>
        </authorList>
    </citation>
    <scope>NUCLEOTIDE SEQUENCE</scope>
    <source>
        <strain evidence="11">CBS 578.67</strain>
    </source>
</reference>
<keyword evidence="8 9" id="KW-0472">Membrane</keyword>
<sequence length="296" mass="32751">MNGVATDEHHPAEERLFLRHSHLREFVCGGSAAAINIVSTFVPNKIMFRQQLYGISAVDAWASLRADGWHLLYRGVSPPLMQATVSKSIMFGLYNSYHDVLTGHFGDHMLDGVVPTATVAALLTGTSEAVLAPFERVQTLLQTVKYNHEFTTATDAFVRIHATHGLRENYRGLTAIVLRNAPSNVLFFGLRDHVRDLLPDTTTAGATLAADFVSGAVLGASLNTLFFPLNVAKTRMQSVYGDVRFISITEALRLTYEERGRSIAKVYRGVELNFFRSLVSWGIINAAYEKLMTLTE</sequence>
<dbReference type="InterPro" id="IPR023395">
    <property type="entry name" value="MCP_dom_sf"/>
</dbReference>
<evidence type="ECO:0000256" key="3">
    <source>
        <dbReference type="ARBA" id="ARBA00022692"/>
    </source>
</evidence>
<dbReference type="InterPro" id="IPR052465">
    <property type="entry name" value="Mito_NAD+_Carrier"/>
</dbReference>
<proteinExistence type="inferred from homology"/>
<evidence type="ECO:0000256" key="8">
    <source>
        <dbReference type="ARBA" id="ARBA00023136"/>
    </source>
</evidence>
<dbReference type="AlphaFoldDB" id="A0A485KY79"/>
<dbReference type="SUPFAM" id="SSF103506">
    <property type="entry name" value="Mitochondrial carrier"/>
    <property type="match status" value="1"/>
</dbReference>
<reference evidence="12 13" key="1">
    <citation type="submission" date="2019-03" db="EMBL/GenBank/DDBJ databases">
        <authorList>
            <person name="Gaulin E."/>
            <person name="Dumas B."/>
        </authorList>
    </citation>
    <scope>NUCLEOTIDE SEQUENCE [LARGE SCALE GENOMIC DNA]</scope>
    <source>
        <strain evidence="12">CBS 568.67</strain>
    </source>
</reference>
<evidence type="ECO:0000256" key="5">
    <source>
        <dbReference type="ARBA" id="ARBA00022792"/>
    </source>
</evidence>
<evidence type="ECO:0000313" key="12">
    <source>
        <dbReference type="EMBL" id="VFT90312.1"/>
    </source>
</evidence>
<keyword evidence="2 10" id="KW-0813">Transport</keyword>
<organism evidence="12 13">
    <name type="scientific">Aphanomyces stellatus</name>
    <dbReference type="NCBI Taxonomy" id="120398"/>
    <lineage>
        <taxon>Eukaryota</taxon>
        <taxon>Sar</taxon>
        <taxon>Stramenopiles</taxon>
        <taxon>Oomycota</taxon>
        <taxon>Saprolegniomycetes</taxon>
        <taxon>Saprolegniales</taxon>
        <taxon>Verrucalvaceae</taxon>
        <taxon>Aphanomyces</taxon>
    </lineage>
</organism>
<name>A0A485KY79_9STRA</name>
<evidence type="ECO:0000256" key="10">
    <source>
        <dbReference type="RuleBase" id="RU000488"/>
    </source>
</evidence>
<dbReference type="InterPro" id="IPR018108">
    <property type="entry name" value="MCP_transmembrane"/>
</dbReference>
<dbReference type="GO" id="GO:0051724">
    <property type="term" value="F:NAD transmembrane transporter activity"/>
    <property type="evidence" value="ECO:0007669"/>
    <property type="project" value="TreeGrafter"/>
</dbReference>
<feature type="repeat" description="Solcar" evidence="9">
    <location>
        <begin position="111"/>
        <end position="197"/>
    </location>
</feature>
<accession>A0A485KY79</accession>
<keyword evidence="3 9" id="KW-0812">Transmembrane</keyword>
<feature type="repeat" description="Solcar" evidence="9">
    <location>
        <begin position="20"/>
        <end position="100"/>
    </location>
</feature>
<evidence type="ECO:0000256" key="4">
    <source>
        <dbReference type="ARBA" id="ARBA00022737"/>
    </source>
</evidence>
<gene>
    <name evidence="12" type="primary">Aste57867_13474</name>
    <name evidence="11" type="ORF">As57867_013424</name>
    <name evidence="12" type="ORF">ASTE57867_13474</name>
</gene>
<feature type="repeat" description="Solcar" evidence="9">
    <location>
        <begin position="206"/>
        <end position="294"/>
    </location>
</feature>
<evidence type="ECO:0000256" key="7">
    <source>
        <dbReference type="ARBA" id="ARBA00023128"/>
    </source>
</evidence>
<evidence type="ECO:0000256" key="9">
    <source>
        <dbReference type="PROSITE-ProRule" id="PRU00282"/>
    </source>
</evidence>
<comment type="similarity">
    <text evidence="10">Belongs to the mitochondrial carrier (TC 2.A.29) family.</text>
</comment>
<keyword evidence="13" id="KW-1185">Reference proteome</keyword>
<evidence type="ECO:0000313" key="13">
    <source>
        <dbReference type="Proteomes" id="UP000332933"/>
    </source>
</evidence>
<dbReference type="EMBL" id="CAADRA010005475">
    <property type="protein sequence ID" value="VFT90312.1"/>
    <property type="molecule type" value="Genomic_DNA"/>
</dbReference>
<comment type="subcellular location">
    <subcellularLocation>
        <location evidence="1">Mitochondrion inner membrane</location>
        <topology evidence="1">Multi-pass membrane protein</topology>
    </subcellularLocation>
</comment>
<keyword evidence="5" id="KW-0999">Mitochondrion inner membrane</keyword>
<dbReference type="GO" id="GO:0005743">
    <property type="term" value="C:mitochondrial inner membrane"/>
    <property type="evidence" value="ECO:0007669"/>
    <property type="project" value="UniProtKB-SubCell"/>
</dbReference>
<dbReference type="PANTHER" id="PTHR46131">
    <property type="entry name" value="SD08549P"/>
    <property type="match status" value="1"/>
</dbReference>
<keyword evidence="6" id="KW-1133">Transmembrane helix</keyword>
<keyword evidence="4" id="KW-0677">Repeat</keyword>
<dbReference type="OrthoDB" id="2139348at2759"/>
<evidence type="ECO:0000256" key="1">
    <source>
        <dbReference type="ARBA" id="ARBA00004448"/>
    </source>
</evidence>